<feature type="transmembrane region" description="Helical" evidence="19">
    <location>
        <begin position="2378"/>
        <end position="2401"/>
    </location>
</feature>
<feature type="transmembrane region" description="Helical" evidence="19">
    <location>
        <begin position="2841"/>
        <end position="2861"/>
    </location>
</feature>
<evidence type="ECO:0000256" key="7">
    <source>
        <dbReference type="ARBA" id="ARBA00022729"/>
    </source>
</evidence>
<dbReference type="Pfam" id="PF01825">
    <property type="entry name" value="GPS"/>
    <property type="match status" value="1"/>
</dbReference>
<feature type="region of interest" description="Disordered" evidence="18">
    <location>
        <begin position="3098"/>
        <end position="3147"/>
    </location>
</feature>
<dbReference type="Gene3D" id="2.60.40.10">
    <property type="entry name" value="Immunoglobulins"/>
    <property type="match status" value="2"/>
</dbReference>
<evidence type="ECO:0000256" key="3">
    <source>
        <dbReference type="ARBA" id="ARBA00007200"/>
    </source>
</evidence>
<dbReference type="InterPro" id="IPR042060">
    <property type="entry name" value="PLAT_polycystin1"/>
</dbReference>
<keyword evidence="9" id="KW-0175">Coiled coil</keyword>
<evidence type="ECO:0000256" key="16">
    <source>
        <dbReference type="ARBA" id="ARBA00023303"/>
    </source>
</evidence>
<feature type="domain" description="PLAT" evidence="22">
    <location>
        <begin position="2083"/>
        <end position="2200"/>
    </location>
</feature>
<keyword evidence="16" id="KW-0407">Ion channel</keyword>
<evidence type="ECO:0000256" key="17">
    <source>
        <dbReference type="PROSITE-ProRule" id="PRU00152"/>
    </source>
</evidence>
<proteinExistence type="inferred from homology"/>
<dbReference type="InterPro" id="IPR051223">
    <property type="entry name" value="Polycystin"/>
</dbReference>
<evidence type="ECO:0000256" key="14">
    <source>
        <dbReference type="ARBA" id="ARBA00023180"/>
    </source>
</evidence>
<dbReference type="InterPro" id="IPR013122">
    <property type="entry name" value="PKD1_2_channel"/>
</dbReference>
<feature type="signal peptide" evidence="20">
    <location>
        <begin position="1"/>
        <end position="26"/>
    </location>
</feature>
<evidence type="ECO:0000256" key="11">
    <source>
        <dbReference type="ARBA" id="ARBA00023069"/>
    </source>
</evidence>
<dbReference type="SMART" id="SM00303">
    <property type="entry name" value="GPS"/>
    <property type="match status" value="1"/>
</dbReference>
<sequence length="3217" mass="364022">MRIAKSLIVRVCVCLLTMQWTTTIEASFNITSDILRTGQTLNVTVWDSCNGDYEISFGDGAKTDVSSPQKIASYQYASAGIYTIQVKGTSHQSAPCQSSTKSVTVRDPIKNMTAKVSSTLCKIGQKLNISVEVIPDTPVTVYWRWNKTENWTSGPLECKELGWHDMHVMVENVVSVVSSECYNEILVVDFNFTFNPEIGALNSTVEITRSDVAQISDETNYTFIVEFEDESIRCPNKTISKIFTTANPDPGHLVTLWIYNQEGHAAYLQKYIKVYEPVEPPIKVSYKNISGKNEPIEFVIDPHKGHGVVYRWNFGDNSTIQNSTNRTITHTFSSTGDYCVLLSATNFFSEALISLKMMVVTAIDGFGFVKNITTVQTGYPTNIGIEVRNGSSVNVSINYGDGSEPMWIVNIDDVLDIFVISLWHNYSAAGLYNVSIKAWNILNTVTANSIAEVQDPVRNLTIEPKYDTPCLEVNGTLRVHLTVNGSKPRFIYDFGDKKNVTSGELIGNHSYITHGNYKLNITAFNGISSVVKISTVTVCKPVVLLFNLSVTSPPTNRTDDVEFTLNLGEGSDFECVYNYGDGSFDFFGKNCYNKTYFADGVTTDKTPFINLEFKSRHNYSDVGFYTVYVNCSNRLSKINFTSFAVVQKPIEELVLPEISPKILGRYNPIHWTMANGTNVTFVLEAEGTNIGYTSLKTDTGDFLNTSTSHIGTAGVYLVKLRAKNKVSEASRSITLIIQVDVTEVEFKTWTTTSDYGSNIPGFGSDNNIFPCEYPVNFTAAPNRGTNLTYWWRFDDNNEQNTSEAFITHKFAEGVSEYWTNVTVFNLVSSVTRMFLLKTEKSIMGLTIDDNSPVKINQTTRFHLGFSKFGTKTCIRMDMGDNKGLFMLGYCQPNANVIDENSNSFVQSYIYSSIDEFWVKINATNTVSRQTLEYKSVIVALSCFYPNASMLDVSADVSLFTEKKRSEPIQIRTKSEVDCEASKSTLFKWKCFQISSDPKVYTPLAEGIPIPLTVDDQAELNIPETGLDFGFYKLEFTISMGGIEGVSGSAEGYIQVVPTNNSLTAFIDGGPYKRYKFGKNITVSAESSKDIDFPRLSDASPKYYWLCRNSSESEFITSGDLTQIQVVEVPELDGSGSQNKTKNRGGCFKTGKGRLNIVGPVGYIDSRRGMSENSTYFITLVVIDENPFWSNRAVFNHKMEIVFGDPPEVEVQCSPVCPPKVNIDQKLPLKGTCKDCYGELNFEWKLFRHLKPNTDPTKTEEMELVENLKEKSSTGDTSLNLALNKDILPKDQEFTAVFRAYRLSGQYGEYIHTFVTNSPPENGSCEIYPKIGYALNTSFRINCSNWMDPDQPLTYEFAYVNYYQDNVFFMSHEPTSSSVLLPMGHESNNFTLEMRLKIIDRLGAATVRPITIQVKPTDLSSDRLGELIGGKDGLLKEAKKRGNLQEMVEIVNAVGSILNYQGRKADDGANMTSEDQEGVDARKELRREILKDLSEFKMSTVGHVKLLASAIDVSTEVKDEVDTKSQELALVTFRIMALVLTKESQNNAGFKAVKETVTSFLGGLANVLISSASLAKVENADSRDNITGFTGKNSTGGTVSVKKQARKRTSKLYSLVDDLGHTVMENMVAGEPSVVMKTRNFNLTVKKDLFQDLGNTSVTDKYTKFNLPSLEDMGLGLDKNGSLQYTSVELQMTSIPDNLYTWSNTSKQVNSYQVSLNIKDESRKPLDTSNFSRDAELYIPRNASNLAKYEDFYVKPFGDRKFIQYHQVDVKSVNYSVHIQLRPVNESLGKLTVLLRYNERPTLENFEYNWTIPDLRSCSYQNVSRLINSSLPGSASNITNSSGRNSSGIEQITVIDVERDCKRDPYTVSISNEVVTKSGKYYLAIVYEEPEPEAEKATSSPNVERRRRDIDVEHIPIACRGAHGRTKRSCVIIPPPPPKPTTPSTQLSGTRPANVDYQGNLFNPNDTEHYLMRVFSSNCLFWDEKSENWINKGCKVGEETTPELVHCKCSHLTSFASDFLVAPNPIDFDKVFSADLSNNFAVLLMVCLLFGLYFVLIIIARRFDRRDLDKLGATAVRNRNDASFPYLISVHTGVRQNAGTTSSVYIVLSGDEWESTPMALVDLDRKVFQRGQENNFMITLPRRLGNLSHIRIWHDNYGTNPSWYLSRVSVEDLRTEERWYFICERWLAVEEDDGKVERVLPVASEQELTHFQHLFVSKTVRELGDGHLWFSVVTRPATSPFTRVQRVSCCLSLLCCTMVTNAMFYQMGGEGEKATMIQIGSFEFDLRGFIIGIQASFIVFPVNFALVQIFRNVRPKQVKLKKNIETVEKQETDFADISRCSSIETLQNASSQEKIIDKEDGGKKDKDKKKKAKKGLPHWLVYVAWVLCFLSSVTSALFTVFYSLSWGPEIANKWLLAFVTSFFQSILIIQPLKVVLVALLFAMIIRKPIDSGDEGHDKKEVKASPDGKETGDDVLLDYDEDDERYRPPDEDFLKAARAQRLKEVRMSEIIKEIVTYFLFVMLLVLVAYGNKDPNTYLLRKTLHETFVDLDQTGVDLADASDLELFWHWNRETLIPNLYPGLLYNNKSDKYTGFIYDRNNYLVGISRLRQARVEKDSCEVDEHFTSFFDKCFAEYSIINEDTEDYDIGWKFLNKSAGDVKSRRKRSIQEQFAFRKGDKILKGFGEQPKVRRRRTIEPVYTSTSGRQQRKRKRPGSTAKNYYVLNSAILPDGSIVSCPSRWLHNGALELRGYPFWGRLTLYSGGGYPAELGYDYPTALTVIADLHSHNWVDPQTRSVFVEFTVYNANINLFGIAFMFVEFLPTGGGFPYAHFAVARLYSYVGPFANFILACQIFLILFMLYFMYREGKKMYKQRKAYFRGFFNWMEVTLIICEFAMVILYFARLWEVDKNLMKLRHNPKDFVSFQYAGAADESLSVIMGILVFLVTLRFLKLFRFNKRMSLLGSTLGEIAKPLGMFCISFMIVFIAFALMAWLLFGLQIDKFRNFFSVLETQMSIVLGDFDYDEMRSVNPLLGPIYFFTFMYFCVFYLLNMFMAIINDTFSEVKSSNDDQDNEYEMVEFILSKFKENLGLNRNKIGAGKSPFVNPSSGFPSSPPFSPSDYKHKEDGSVSENTEQSQMEYDDEEYPTGPELHPTELVTQNVFRTLSALNKRLDELTTFVEKSEKHDTRSDEMLLDMIDKMKSETEDDEVNEQFLNMEQTQL</sequence>
<dbReference type="SMART" id="SM00308">
    <property type="entry name" value="LH2"/>
    <property type="match status" value="1"/>
</dbReference>
<keyword evidence="7 20" id="KW-0732">Signal</keyword>
<dbReference type="CDD" id="cd01752">
    <property type="entry name" value="PLAT_polycystin"/>
    <property type="match status" value="1"/>
</dbReference>
<dbReference type="InterPro" id="IPR001024">
    <property type="entry name" value="PLAT/LH2_dom"/>
</dbReference>
<dbReference type="InterPro" id="IPR046791">
    <property type="entry name" value="Polycystin_dom"/>
</dbReference>
<dbReference type="SMART" id="SM00089">
    <property type="entry name" value="PKD"/>
    <property type="match status" value="7"/>
</dbReference>
<dbReference type="Pfam" id="PF08016">
    <property type="entry name" value="PKD_channel"/>
    <property type="match status" value="1"/>
</dbReference>
<dbReference type="InterPro" id="IPR046338">
    <property type="entry name" value="GAIN_dom_sf"/>
</dbReference>
<dbReference type="InterPro" id="IPR057244">
    <property type="entry name" value="GAIN_B"/>
</dbReference>
<reference evidence="25 26" key="1">
    <citation type="submission" date="2022-05" db="EMBL/GenBank/DDBJ databases">
        <authorList>
            <consortium name="Genoscope - CEA"/>
            <person name="William W."/>
        </authorList>
    </citation>
    <scope>NUCLEOTIDE SEQUENCE [LARGE SCALE GENOMIC DNA]</scope>
</reference>
<evidence type="ECO:0000256" key="18">
    <source>
        <dbReference type="SAM" id="MobiDB-lite"/>
    </source>
</evidence>
<dbReference type="EMBL" id="CALNXJ010000001">
    <property type="protein sequence ID" value="CAH3032238.1"/>
    <property type="molecule type" value="Genomic_DNA"/>
</dbReference>
<organism evidence="25 26">
    <name type="scientific">Pocillopora meandrina</name>
    <dbReference type="NCBI Taxonomy" id="46732"/>
    <lineage>
        <taxon>Eukaryota</taxon>
        <taxon>Metazoa</taxon>
        <taxon>Cnidaria</taxon>
        <taxon>Anthozoa</taxon>
        <taxon>Hexacorallia</taxon>
        <taxon>Scleractinia</taxon>
        <taxon>Astrocoeniina</taxon>
        <taxon>Pocilloporidae</taxon>
        <taxon>Pocillopora</taxon>
    </lineage>
</organism>
<evidence type="ECO:0000259" key="24">
    <source>
        <dbReference type="PROSITE" id="PS51111"/>
    </source>
</evidence>
<feature type="region of interest" description="Disordered" evidence="18">
    <location>
        <begin position="2692"/>
        <end position="2713"/>
    </location>
</feature>
<feature type="transmembrane region" description="Helical" evidence="19">
    <location>
        <begin position="2248"/>
        <end position="2267"/>
    </location>
</feature>
<comment type="caution">
    <text evidence="25">The sequence shown here is derived from an EMBL/GenBank/DDBJ whole genome shotgun (WGS) entry which is preliminary data.</text>
</comment>
<keyword evidence="15" id="KW-0966">Cell projection</keyword>
<dbReference type="GO" id="GO:0005886">
    <property type="term" value="C:plasma membrane"/>
    <property type="evidence" value="ECO:0007669"/>
    <property type="project" value="UniProtKB-SubCell"/>
</dbReference>
<keyword evidence="6 19" id="KW-0812">Transmembrane</keyword>
<keyword evidence="5" id="KW-1003">Cell membrane</keyword>
<feature type="compositionally biased region" description="Basic and acidic residues" evidence="18">
    <location>
        <begin position="2452"/>
        <end position="2470"/>
    </location>
</feature>
<dbReference type="GO" id="GO:0005262">
    <property type="term" value="F:calcium channel activity"/>
    <property type="evidence" value="ECO:0007669"/>
    <property type="project" value="TreeGrafter"/>
</dbReference>
<evidence type="ECO:0000256" key="2">
    <source>
        <dbReference type="ARBA" id="ARBA00004651"/>
    </source>
</evidence>
<feature type="transmembrane region" description="Helical" evidence="19">
    <location>
        <begin position="3032"/>
        <end position="3053"/>
    </location>
</feature>
<evidence type="ECO:0000256" key="20">
    <source>
        <dbReference type="SAM" id="SignalP"/>
    </source>
</evidence>
<keyword evidence="14" id="KW-0325">Glycoprotein</keyword>
<dbReference type="PROSITE" id="PS51111">
    <property type="entry name" value="REJ"/>
    <property type="match status" value="1"/>
</dbReference>
<dbReference type="InterPro" id="IPR013783">
    <property type="entry name" value="Ig-like_fold"/>
</dbReference>
<dbReference type="PROSITE" id="PS50093">
    <property type="entry name" value="PKD"/>
    <property type="match status" value="3"/>
</dbReference>
<comment type="subcellular location">
    <subcellularLocation>
        <location evidence="2">Cell membrane</location>
        <topology evidence="2">Multi-pass membrane protein</topology>
    </subcellularLocation>
    <subcellularLocation>
        <location evidence="1">Cell projection</location>
        <location evidence="1">Cilium</location>
    </subcellularLocation>
</comment>
<keyword evidence="12 19" id="KW-0472">Membrane</keyword>
<feature type="transmembrane region" description="Helical" evidence="19">
    <location>
        <begin position="2873"/>
        <end position="2899"/>
    </location>
</feature>
<dbReference type="Gene3D" id="2.60.60.20">
    <property type="entry name" value="PLAT/LH2 domain"/>
    <property type="match status" value="1"/>
</dbReference>
<evidence type="ECO:0000256" key="6">
    <source>
        <dbReference type="ARBA" id="ARBA00022692"/>
    </source>
</evidence>
<dbReference type="PROSITE" id="PS50095">
    <property type="entry name" value="PLAT"/>
    <property type="match status" value="1"/>
</dbReference>
<protein>
    <submittedName>
        <fullName evidence="25">Uncharacterized protein</fullName>
    </submittedName>
</protein>
<dbReference type="InterPro" id="IPR000203">
    <property type="entry name" value="GPS"/>
</dbReference>
<keyword evidence="11" id="KW-0969">Cilium</keyword>
<feature type="transmembrane region" description="Helical" evidence="19">
    <location>
        <begin position="2287"/>
        <end position="2309"/>
    </location>
</feature>
<dbReference type="InterPro" id="IPR035986">
    <property type="entry name" value="PKD_dom_sf"/>
</dbReference>
<feature type="compositionally biased region" description="Polar residues" evidence="18">
    <location>
        <begin position="3125"/>
        <end position="3134"/>
    </location>
</feature>
<feature type="domain" description="PKD" evidence="21">
    <location>
        <begin position="53"/>
        <end position="112"/>
    </location>
</feature>
<evidence type="ECO:0000313" key="26">
    <source>
        <dbReference type="Proteomes" id="UP001159428"/>
    </source>
</evidence>
<dbReference type="Pfam" id="PF20519">
    <property type="entry name" value="Polycystin_dom"/>
    <property type="match status" value="2"/>
</dbReference>
<dbReference type="InterPro" id="IPR002859">
    <property type="entry name" value="PKD/REJ-like"/>
</dbReference>
<dbReference type="GO" id="GO:0050982">
    <property type="term" value="P:detection of mechanical stimulus"/>
    <property type="evidence" value="ECO:0007669"/>
    <property type="project" value="TreeGrafter"/>
</dbReference>
<feature type="region of interest" description="Disordered" evidence="18">
    <location>
        <begin position="2452"/>
        <end position="2472"/>
    </location>
</feature>
<keyword evidence="4" id="KW-0813">Transport</keyword>
<evidence type="ECO:0000256" key="1">
    <source>
        <dbReference type="ARBA" id="ARBA00004138"/>
    </source>
</evidence>
<keyword evidence="13" id="KW-1015">Disulfide bond</keyword>
<feature type="transmembrane region" description="Helical" evidence="19">
    <location>
        <begin position="2931"/>
        <end position="2950"/>
    </location>
</feature>
<gene>
    <name evidence="25" type="ORF">PMEA_00001069</name>
</gene>
<feature type="compositionally biased region" description="Low complexity" evidence="18">
    <location>
        <begin position="3098"/>
        <end position="3107"/>
    </location>
</feature>
<evidence type="ECO:0000256" key="15">
    <source>
        <dbReference type="ARBA" id="ARBA00023273"/>
    </source>
</evidence>
<name>A0AAU9VLY4_9CNID</name>
<accession>A0AAU9VLY4</accession>
<dbReference type="PROSITE" id="PS50221">
    <property type="entry name" value="GAIN_B"/>
    <property type="match status" value="1"/>
</dbReference>
<keyword evidence="10" id="KW-0406">Ion transport</keyword>
<feature type="chain" id="PRO_5043560966" evidence="20">
    <location>
        <begin position="27"/>
        <end position="3217"/>
    </location>
</feature>
<dbReference type="CDD" id="cd00146">
    <property type="entry name" value="PKD"/>
    <property type="match status" value="3"/>
</dbReference>
<dbReference type="InterPro" id="IPR014010">
    <property type="entry name" value="REJ_dom"/>
</dbReference>
<evidence type="ECO:0000256" key="10">
    <source>
        <dbReference type="ARBA" id="ARBA00023065"/>
    </source>
</evidence>
<dbReference type="SUPFAM" id="SSF81324">
    <property type="entry name" value="Voltage-gated potassium channels"/>
    <property type="match status" value="1"/>
</dbReference>
<evidence type="ECO:0000259" key="23">
    <source>
        <dbReference type="PROSITE" id="PS50221"/>
    </source>
</evidence>
<feature type="domain" description="PKD" evidence="21">
    <location>
        <begin position="305"/>
        <end position="359"/>
    </location>
</feature>
<evidence type="ECO:0000259" key="21">
    <source>
        <dbReference type="PROSITE" id="PS50093"/>
    </source>
</evidence>
<feature type="transmembrane region" description="Helical" evidence="19">
    <location>
        <begin position="2039"/>
        <end position="2059"/>
    </location>
</feature>
<dbReference type="Gene3D" id="2.60.220.50">
    <property type="match status" value="1"/>
</dbReference>
<evidence type="ECO:0000259" key="22">
    <source>
        <dbReference type="PROSITE" id="PS50095"/>
    </source>
</evidence>
<evidence type="ECO:0000256" key="19">
    <source>
        <dbReference type="SAM" id="Phobius"/>
    </source>
</evidence>
<evidence type="ECO:0000256" key="9">
    <source>
        <dbReference type="ARBA" id="ARBA00023054"/>
    </source>
</evidence>
<evidence type="ECO:0000256" key="5">
    <source>
        <dbReference type="ARBA" id="ARBA00022475"/>
    </source>
</evidence>
<feature type="transmembrane region" description="Helical" evidence="19">
    <location>
        <begin position="2970"/>
        <end position="2992"/>
    </location>
</feature>
<feature type="domain" description="GAIN-B" evidence="23">
    <location>
        <begin position="1865"/>
        <end position="2026"/>
    </location>
</feature>
<dbReference type="Gene3D" id="1.10.287.70">
    <property type="match status" value="1"/>
</dbReference>
<evidence type="ECO:0000256" key="8">
    <source>
        <dbReference type="ARBA" id="ARBA00022989"/>
    </source>
</evidence>
<dbReference type="FunFam" id="1.10.287.70:FF:000055">
    <property type="entry name" value="Polycystic kidney disease 2-like 1"/>
    <property type="match status" value="1"/>
</dbReference>
<dbReference type="InterPro" id="IPR036392">
    <property type="entry name" value="PLAT/LH2_dom_sf"/>
</dbReference>
<evidence type="ECO:0000313" key="25">
    <source>
        <dbReference type="EMBL" id="CAH3032238.1"/>
    </source>
</evidence>
<keyword evidence="26" id="KW-1185">Reference proteome</keyword>
<comment type="similarity">
    <text evidence="3">Belongs to the polycystin family.</text>
</comment>
<dbReference type="InterPro" id="IPR000601">
    <property type="entry name" value="PKD_dom"/>
</dbReference>
<keyword evidence="8 19" id="KW-1133">Transmembrane helix</keyword>
<dbReference type="Pfam" id="PF02010">
    <property type="entry name" value="REJ"/>
    <property type="match status" value="1"/>
</dbReference>
<evidence type="ECO:0000256" key="4">
    <source>
        <dbReference type="ARBA" id="ARBA00022448"/>
    </source>
</evidence>
<feature type="domain" description="REJ" evidence="24">
    <location>
        <begin position="942"/>
        <end position="1703"/>
    </location>
</feature>
<dbReference type="SUPFAM" id="SSF49723">
    <property type="entry name" value="Lipase/lipooxygenase domain (PLAT/LH2 domain)"/>
    <property type="match status" value="1"/>
</dbReference>
<feature type="transmembrane region" description="Helical" evidence="19">
    <location>
        <begin position="2413"/>
        <end position="2440"/>
    </location>
</feature>
<dbReference type="Proteomes" id="UP001159428">
    <property type="component" value="Unassembled WGS sequence"/>
</dbReference>
<dbReference type="Pfam" id="PF01477">
    <property type="entry name" value="PLAT"/>
    <property type="match status" value="1"/>
</dbReference>
<dbReference type="PANTHER" id="PTHR10877">
    <property type="entry name" value="POLYCYSTIN FAMILY MEMBER"/>
    <property type="match status" value="1"/>
</dbReference>
<comment type="caution">
    <text evidence="17">Lacks conserved residue(s) required for the propagation of feature annotation.</text>
</comment>
<evidence type="ECO:0000256" key="13">
    <source>
        <dbReference type="ARBA" id="ARBA00023157"/>
    </source>
</evidence>
<feature type="domain" description="PKD" evidence="21">
    <location>
        <begin position="484"/>
        <end position="538"/>
    </location>
</feature>
<dbReference type="GO" id="GO:0005929">
    <property type="term" value="C:cilium"/>
    <property type="evidence" value="ECO:0007669"/>
    <property type="project" value="UniProtKB-SubCell"/>
</dbReference>
<dbReference type="InterPro" id="IPR022409">
    <property type="entry name" value="PKD/Chitinase_dom"/>
</dbReference>
<dbReference type="SUPFAM" id="SSF49299">
    <property type="entry name" value="PKD domain"/>
    <property type="match status" value="4"/>
</dbReference>
<evidence type="ECO:0000256" key="12">
    <source>
        <dbReference type="ARBA" id="ARBA00023136"/>
    </source>
</evidence>
<dbReference type="PANTHER" id="PTHR10877:SF150">
    <property type="entry name" value="REJ DOMAIN-CONTAINING PROTEIN"/>
    <property type="match status" value="1"/>
</dbReference>
<dbReference type="Pfam" id="PF00801">
    <property type="entry name" value="PKD"/>
    <property type="match status" value="1"/>
</dbReference>